<evidence type="ECO:0000256" key="2">
    <source>
        <dbReference type="ARBA" id="ARBA00022729"/>
    </source>
</evidence>
<reference evidence="6 7" key="1">
    <citation type="journal article" date="2019" name="Int. J. Syst. Evol. Microbiol.">
        <title>The Global Catalogue of Microorganisms (GCM) 10K type strain sequencing project: providing services to taxonomists for standard genome sequencing and annotation.</title>
        <authorList>
            <consortium name="The Broad Institute Genomics Platform"/>
            <consortium name="The Broad Institute Genome Sequencing Center for Infectious Disease"/>
            <person name="Wu L."/>
            <person name="Ma J."/>
        </authorList>
    </citation>
    <scope>NUCLEOTIDE SEQUENCE [LARGE SCALE GENOMIC DNA]</scope>
    <source>
        <strain evidence="6 7">JCM 3367</strain>
    </source>
</reference>
<evidence type="ECO:0000256" key="3">
    <source>
        <dbReference type="SAM" id="MobiDB-lite"/>
    </source>
</evidence>
<dbReference type="PANTHER" id="PTHR30483:SF6">
    <property type="entry name" value="PERIPLASMIC BINDING PROTEIN OF ABC TRANSPORTER FOR NATURAL AMINO ACIDS"/>
    <property type="match status" value="1"/>
</dbReference>
<proteinExistence type="inferred from homology"/>
<dbReference type="Pfam" id="PF13458">
    <property type="entry name" value="Peripla_BP_6"/>
    <property type="match status" value="1"/>
</dbReference>
<dbReference type="Proteomes" id="UP001499978">
    <property type="component" value="Unassembled WGS sequence"/>
</dbReference>
<comment type="caution">
    <text evidence="6">The sequence shown here is derived from an EMBL/GenBank/DDBJ whole genome shotgun (WGS) entry which is preliminary data.</text>
</comment>
<comment type="similarity">
    <text evidence="1">Belongs to the leucine-binding protein family.</text>
</comment>
<evidence type="ECO:0000256" key="1">
    <source>
        <dbReference type="ARBA" id="ARBA00010062"/>
    </source>
</evidence>
<evidence type="ECO:0000259" key="5">
    <source>
        <dbReference type="Pfam" id="PF13458"/>
    </source>
</evidence>
<evidence type="ECO:0000313" key="7">
    <source>
        <dbReference type="Proteomes" id="UP001499978"/>
    </source>
</evidence>
<keyword evidence="7" id="KW-1185">Reference proteome</keyword>
<feature type="region of interest" description="Disordered" evidence="3">
    <location>
        <begin position="191"/>
        <end position="218"/>
    </location>
</feature>
<sequence length="441" mass="45428">MRSRRSAGAALLAASLTLLAAGGCSDSSAEGRGAPMNVRIYGADGNMNNSFGESFAQTPGALAGMKGTTPLTQLPEDFKSRLRAVDDKLTDFTYSAEAYDAVVISVLAAELAGTSDSRQLARFVNSVTNGGELCDTVKSCLKLATKGRDLRYRGMSLRRSGFTDAGEPSTASYATLHFGERDQIDDGKTEFVGAGDETASSRAQAPATSGTASGGGPLRIGGLLPQTGDGANVFPPMRAGAALAIQEVNAAGGALGASVQWLDGDDGTKPEVAKRTVAAHIARDVNVIIGPATSGVARAVLPDVVRAGLVLFSPSNTAADLSSAQDEGLYFRTAPSDALQGTALADVIMRDGAQKVVIIARDDAYGVGLQENVRAALLSAGRSEDHIKTMRYPLTGDGPVDFGAGAREVRGFAPDSVLVIGLSESAAVIRAMAQENINLRS</sequence>
<dbReference type="RefSeq" id="WP_344167642.1">
    <property type="nucleotide sequence ID" value="NZ_BAAARY010000001.1"/>
</dbReference>
<dbReference type="SUPFAM" id="SSF53822">
    <property type="entry name" value="Periplasmic binding protein-like I"/>
    <property type="match status" value="2"/>
</dbReference>
<organism evidence="6 7">
    <name type="scientific">Pilimelia columellifera subsp. columellifera</name>
    <dbReference type="NCBI Taxonomy" id="706583"/>
    <lineage>
        <taxon>Bacteria</taxon>
        <taxon>Bacillati</taxon>
        <taxon>Actinomycetota</taxon>
        <taxon>Actinomycetes</taxon>
        <taxon>Micromonosporales</taxon>
        <taxon>Micromonosporaceae</taxon>
        <taxon>Pilimelia</taxon>
    </lineage>
</organism>
<dbReference type="InterPro" id="IPR051010">
    <property type="entry name" value="BCAA_transport"/>
</dbReference>
<accession>A0ABN3N240</accession>
<gene>
    <name evidence="6" type="ORF">GCM10010201_05730</name>
</gene>
<dbReference type="PANTHER" id="PTHR30483">
    <property type="entry name" value="LEUCINE-SPECIFIC-BINDING PROTEIN"/>
    <property type="match status" value="1"/>
</dbReference>
<dbReference type="InterPro" id="IPR028081">
    <property type="entry name" value="Leu-bd"/>
</dbReference>
<keyword evidence="2 4" id="KW-0732">Signal</keyword>
<dbReference type="InterPro" id="IPR028082">
    <property type="entry name" value="Peripla_BP_I"/>
</dbReference>
<feature type="signal peptide" evidence="4">
    <location>
        <begin position="1"/>
        <end position="20"/>
    </location>
</feature>
<evidence type="ECO:0000256" key="4">
    <source>
        <dbReference type="SAM" id="SignalP"/>
    </source>
</evidence>
<protein>
    <recommendedName>
        <fullName evidence="5">Leucine-binding protein domain-containing protein</fullName>
    </recommendedName>
</protein>
<dbReference type="EMBL" id="BAAARY010000001">
    <property type="protein sequence ID" value="GAA2513086.1"/>
    <property type="molecule type" value="Genomic_DNA"/>
</dbReference>
<dbReference type="Gene3D" id="3.40.50.2300">
    <property type="match status" value="1"/>
</dbReference>
<feature type="domain" description="Leucine-binding protein" evidence="5">
    <location>
        <begin position="217"/>
        <end position="438"/>
    </location>
</feature>
<dbReference type="PROSITE" id="PS51257">
    <property type="entry name" value="PROKAR_LIPOPROTEIN"/>
    <property type="match status" value="1"/>
</dbReference>
<evidence type="ECO:0000313" key="6">
    <source>
        <dbReference type="EMBL" id="GAA2513086.1"/>
    </source>
</evidence>
<name>A0ABN3N240_9ACTN</name>
<feature type="chain" id="PRO_5045980179" description="Leucine-binding protein domain-containing protein" evidence="4">
    <location>
        <begin position="21"/>
        <end position="441"/>
    </location>
</feature>